<reference evidence="7 8" key="1">
    <citation type="journal article" date="2020" name="G3 (Bethesda)">
        <title>CeMbio - The Caenorhabditis elegans Microbiome Resource.</title>
        <authorList>
            <person name="Dirksen P."/>
            <person name="Assie A."/>
            <person name="Zimmermann J."/>
            <person name="Zhang F."/>
            <person name="Tietje A.M."/>
            <person name="Marsh S.A."/>
            <person name="Felix M.A."/>
            <person name="Shapira M."/>
            <person name="Kaleta C."/>
            <person name="Schulenburg H."/>
            <person name="Samuel B."/>
        </authorList>
    </citation>
    <scope>NUCLEOTIDE SEQUENCE [LARGE SCALE GENOMIC DNA]</scope>
    <source>
        <strain evidence="7 8">BIGb0170</strain>
    </source>
</reference>
<evidence type="ECO:0000256" key="2">
    <source>
        <dbReference type="ARBA" id="ARBA00022475"/>
    </source>
</evidence>
<proteinExistence type="predicted"/>
<keyword evidence="2" id="KW-1003">Cell membrane</keyword>
<feature type="transmembrane region" description="Helical" evidence="6">
    <location>
        <begin position="84"/>
        <end position="106"/>
    </location>
</feature>
<keyword evidence="4 6" id="KW-1133">Transmembrane helix</keyword>
<keyword evidence="5 6" id="KW-0472">Membrane</keyword>
<feature type="transmembrane region" description="Helical" evidence="6">
    <location>
        <begin position="408"/>
        <end position="425"/>
    </location>
</feature>
<accession>A0A7G5E719</accession>
<feature type="transmembrane region" description="Helical" evidence="6">
    <location>
        <begin position="41"/>
        <end position="63"/>
    </location>
</feature>
<evidence type="ECO:0000256" key="1">
    <source>
        <dbReference type="ARBA" id="ARBA00004651"/>
    </source>
</evidence>
<dbReference type="PANTHER" id="PTHR30250:SF11">
    <property type="entry name" value="O-ANTIGEN TRANSPORTER-RELATED"/>
    <property type="match status" value="1"/>
</dbReference>
<evidence type="ECO:0000313" key="7">
    <source>
        <dbReference type="EMBL" id="QMV69794.1"/>
    </source>
</evidence>
<sequence length="511" mass="58100">MAGSYTINYIKIYLWQGVSMVLNFLSMFVVIPFLSSNPQLYGVYTICISTSIFLAYADLGFINAGQKYAAEYFSQDNRTEEIKVIGFSSFILFLFLLLFVIGFSLLSLKPELMISGLDDTTSYKTASSLLLILALSTPLTLLQRMLQMICGIRLADYIVQRTNTLASIIKISAVFWFFRSGHYDIVGYFLFTQIITLLTLLITMYVVRKRFNYDYVAVLRSFRFNQDIFTKTKSLAFTSLFMTVSWILYYELDSVAIGKIFGAKEVAIYAIGLTLLSFSRSIFGILFSPFNARFNHFIGENNEEGLRAFYIQITSLFAPVVILPILTVCMMTGPLVMSWVGTMYEESILIAQYLVLCNLLAFISYPTGILLMATEQIKKMYLVNTLLPFIFWIGIYASVHYLGLRSFALFKLVAFLIAGATYYYFMLKYLKISFASSFKLIFKPMLIPCGFIFGATLLLLPYMQTVEKSKTDLLLVAALIGGLILIAFILQYTVSKPLRNRAKQIIKQVRT</sequence>
<feature type="transmembrane region" description="Helical" evidence="6">
    <location>
        <begin position="126"/>
        <end position="146"/>
    </location>
</feature>
<keyword evidence="3 6" id="KW-0812">Transmembrane</keyword>
<feature type="transmembrane region" description="Helical" evidence="6">
    <location>
        <begin position="381"/>
        <end position="402"/>
    </location>
</feature>
<dbReference type="InterPro" id="IPR050833">
    <property type="entry name" value="Poly_Biosynth_Transport"/>
</dbReference>
<comment type="subcellular location">
    <subcellularLocation>
        <location evidence="1">Cell membrane</location>
        <topology evidence="1">Multi-pass membrane protein</topology>
    </subcellularLocation>
</comment>
<dbReference type="AlphaFoldDB" id="A0A7G5E719"/>
<evidence type="ECO:0000256" key="3">
    <source>
        <dbReference type="ARBA" id="ARBA00022692"/>
    </source>
</evidence>
<keyword evidence="8" id="KW-1185">Reference proteome</keyword>
<feature type="transmembrane region" description="Helical" evidence="6">
    <location>
        <begin position="268"/>
        <end position="287"/>
    </location>
</feature>
<evidence type="ECO:0000313" key="8">
    <source>
        <dbReference type="Proteomes" id="UP000515450"/>
    </source>
</evidence>
<feature type="transmembrane region" description="Helical" evidence="6">
    <location>
        <begin position="228"/>
        <end position="248"/>
    </location>
</feature>
<organism evidence="7 8">
    <name type="scientific">Sphingobacterium paramultivorum</name>
    <dbReference type="NCBI Taxonomy" id="2886510"/>
    <lineage>
        <taxon>Bacteria</taxon>
        <taxon>Pseudomonadati</taxon>
        <taxon>Bacteroidota</taxon>
        <taxon>Sphingobacteriia</taxon>
        <taxon>Sphingobacteriales</taxon>
        <taxon>Sphingobacteriaceae</taxon>
        <taxon>Sphingobacterium</taxon>
    </lineage>
</organism>
<dbReference type="PANTHER" id="PTHR30250">
    <property type="entry name" value="PST FAMILY PREDICTED COLANIC ACID TRANSPORTER"/>
    <property type="match status" value="1"/>
</dbReference>
<protein>
    <submittedName>
        <fullName evidence="7">Polysaccharide biosynthesis protein</fullName>
    </submittedName>
</protein>
<evidence type="ECO:0000256" key="6">
    <source>
        <dbReference type="SAM" id="Phobius"/>
    </source>
</evidence>
<name>A0A7G5E719_9SPHI</name>
<dbReference type="Proteomes" id="UP000515450">
    <property type="component" value="Chromosome"/>
</dbReference>
<evidence type="ECO:0000256" key="5">
    <source>
        <dbReference type="ARBA" id="ARBA00023136"/>
    </source>
</evidence>
<feature type="transmembrane region" description="Helical" evidence="6">
    <location>
        <begin position="185"/>
        <end position="207"/>
    </location>
</feature>
<feature type="transmembrane region" description="Helical" evidence="6">
    <location>
        <begin position="353"/>
        <end position="374"/>
    </location>
</feature>
<dbReference type="EMBL" id="CP058555">
    <property type="protein sequence ID" value="QMV69794.1"/>
    <property type="molecule type" value="Genomic_DNA"/>
</dbReference>
<feature type="transmembrane region" description="Helical" evidence="6">
    <location>
        <begin position="475"/>
        <end position="494"/>
    </location>
</feature>
<feature type="transmembrane region" description="Helical" evidence="6">
    <location>
        <begin position="308"/>
        <end position="333"/>
    </location>
</feature>
<gene>
    <name evidence="7" type="ORF">HS960_20000</name>
</gene>
<evidence type="ECO:0000256" key="4">
    <source>
        <dbReference type="ARBA" id="ARBA00022989"/>
    </source>
</evidence>
<feature type="transmembrane region" description="Helical" evidence="6">
    <location>
        <begin position="158"/>
        <end position="179"/>
    </location>
</feature>
<dbReference type="RefSeq" id="WP_182330508.1">
    <property type="nucleotide sequence ID" value="NZ_CP058555.1"/>
</dbReference>
<feature type="transmembrane region" description="Helical" evidence="6">
    <location>
        <begin position="12"/>
        <end position="35"/>
    </location>
</feature>
<dbReference type="GO" id="GO:0005886">
    <property type="term" value="C:plasma membrane"/>
    <property type="evidence" value="ECO:0007669"/>
    <property type="project" value="UniProtKB-SubCell"/>
</dbReference>
<feature type="transmembrane region" description="Helical" evidence="6">
    <location>
        <begin position="445"/>
        <end position="463"/>
    </location>
</feature>